<protein>
    <submittedName>
        <fullName evidence="1">Uncharacterized protein</fullName>
    </submittedName>
</protein>
<accession>A0A101LTZ5</accession>
<comment type="caution">
    <text evidence="1">The sequence shown here is derived from an EMBL/GenBank/DDBJ whole genome shotgun (WGS) entry which is preliminary data.</text>
</comment>
<gene>
    <name evidence="1" type="ORF">ABT39_MTgene3484</name>
</gene>
<evidence type="ECO:0000313" key="1">
    <source>
        <dbReference type="EMBL" id="KUM45311.1"/>
    </source>
</evidence>
<proteinExistence type="predicted"/>
<organism evidence="1">
    <name type="scientific">Picea glauca</name>
    <name type="common">White spruce</name>
    <name type="synonym">Pinus glauca</name>
    <dbReference type="NCBI Taxonomy" id="3330"/>
    <lineage>
        <taxon>Eukaryota</taxon>
        <taxon>Viridiplantae</taxon>
        <taxon>Streptophyta</taxon>
        <taxon>Embryophyta</taxon>
        <taxon>Tracheophyta</taxon>
        <taxon>Spermatophyta</taxon>
        <taxon>Pinopsida</taxon>
        <taxon>Pinidae</taxon>
        <taxon>Conifers I</taxon>
        <taxon>Pinales</taxon>
        <taxon>Pinaceae</taxon>
        <taxon>Picea</taxon>
    </lineage>
</organism>
<name>A0A101LTZ5_PICGL</name>
<geneLocation type="mitochondrion" evidence="1"/>
<sequence length="46" mass="5366">MSSLFPQTTIPCFLRFPFLGGFHRGSSRMVSFVVNTCLNFRIFHRL</sequence>
<reference evidence="1" key="1">
    <citation type="journal article" date="2015" name="Genome Biol. Evol.">
        <title>Organellar Genomes of White Spruce (Picea glauca): Assembly and Annotation.</title>
        <authorList>
            <person name="Jackman S.D."/>
            <person name="Warren R.L."/>
            <person name="Gibb E.A."/>
            <person name="Vandervalk B.P."/>
            <person name="Mohamadi H."/>
            <person name="Chu J."/>
            <person name="Raymond A."/>
            <person name="Pleasance S."/>
            <person name="Coope R."/>
            <person name="Wildung M.R."/>
            <person name="Ritland C.E."/>
            <person name="Bousquet J."/>
            <person name="Jones S.J."/>
            <person name="Bohlmann J."/>
            <person name="Birol I."/>
        </authorList>
    </citation>
    <scope>NUCLEOTIDE SEQUENCE [LARGE SCALE GENOMIC DNA]</scope>
    <source>
        <tissue evidence="1">Flushing bud</tissue>
    </source>
</reference>
<dbReference type="EMBL" id="LKAM01000021">
    <property type="protein sequence ID" value="KUM45311.1"/>
    <property type="molecule type" value="Genomic_DNA"/>
</dbReference>
<keyword evidence="1" id="KW-0496">Mitochondrion</keyword>
<dbReference type="AlphaFoldDB" id="A0A101LTZ5"/>